<evidence type="ECO:0000313" key="2">
    <source>
        <dbReference type="EMBL" id="GAA1661646.1"/>
    </source>
</evidence>
<feature type="region of interest" description="Disordered" evidence="1">
    <location>
        <begin position="31"/>
        <end position="101"/>
    </location>
</feature>
<protein>
    <submittedName>
        <fullName evidence="2">Uncharacterized protein</fullName>
    </submittedName>
</protein>
<proteinExistence type="predicted"/>
<gene>
    <name evidence="2" type="ORF">GCM10009807_01640</name>
</gene>
<accession>A0ABN2FXN1</accession>
<dbReference type="Proteomes" id="UP001500596">
    <property type="component" value="Unassembled WGS sequence"/>
</dbReference>
<dbReference type="EMBL" id="BAAAPK010000001">
    <property type="protein sequence ID" value="GAA1661646.1"/>
    <property type="molecule type" value="Genomic_DNA"/>
</dbReference>
<organism evidence="2 3">
    <name type="scientific">Microbacterium lacus</name>
    <dbReference type="NCBI Taxonomy" id="415217"/>
    <lineage>
        <taxon>Bacteria</taxon>
        <taxon>Bacillati</taxon>
        <taxon>Actinomycetota</taxon>
        <taxon>Actinomycetes</taxon>
        <taxon>Micrococcales</taxon>
        <taxon>Microbacteriaceae</taxon>
        <taxon>Microbacterium</taxon>
    </lineage>
</organism>
<evidence type="ECO:0000313" key="3">
    <source>
        <dbReference type="Proteomes" id="UP001500596"/>
    </source>
</evidence>
<comment type="caution">
    <text evidence="2">The sequence shown here is derived from an EMBL/GenBank/DDBJ whole genome shotgun (WGS) entry which is preliminary data.</text>
</comment>
<feature type="compositionally biased region" description="Basic residues" evidence="1">
    <location>
        <begin position="38"/>
        <end position="52"/>
    </location>
</feature>
<evidence type="ECO:0000256" key="1">
    <source>
        <dbReference type="SAM" id="MobiDB-lite"/>
    </source>
</evidence>
<keyword evidence="3" id="KW-1185">Reference proteome</keyword>
<name>A0ABN2FXN1_9MICO</name>
<sequence length="101" mass="11288">MDWTPSPAQWKRGSIASQVLCGTSAFPSSEWTRESNHKYRRGSHVAHRPPAGRHRDCAAPAKRPPNETAIRHHPIKRESAALNTATTNSHRRSQRPNTAFG</sequence>
<reference evidence="2 3" key="1">
    <citation type="journal article" date="2019" name="Int. J. Syst. Evol. Microbiol.">
        <title>The Global Catalogue of Microorganisms (GCM) 10K type strain sequencing project: providing services to taxonomists for standard genome sequencing and annotation.</title>
        <authorList>
            <consortium name="The Broad Institute Genomics Platform"/>
            <consortium name="The Broad Institute Genome Sequencing Center for Infectious Disease"/>
            <person name="Wu L."/>
            <person name="Ma J."/>
        </authorList>
    </citation>
    <scope>NUCLEOTIDE SEQUENCE [LARGE SCALE GENOMIC DNA]</scope>
    <source>
        <strain evidence="2 3">JCM 15575</strain>
    </source>
</reference>